<dbReference type="PANTHER" id="PTHR43280:SF32">
    <property type="entry name" value="TRANSCRIPTIONAL REGULATORY PROTEIN"/>
    <property type="match status" value="1"/>
</dbReference>
<protein>
    <submittedName>
        <fullName evidence="5">Helix-turn-helix transcriptional regulator</fullName>
    </submittedName>
</protein>
<keyword evidence="3" id="KW-0804">Transcription</keyword>
<evidence type="ECO:0000313" key="6">
    <source>
        <dbReference type="Proteomes" id="UP000618754"/>
    </source>
</evidence>
<dbReference type="EMBL" id="JACWMW010000003">
    <property type="protein sequence ID" value="MBD1386708.1"/>
    <property type="molecule type" value="Genomic_DNA"/>
</dbReference>
<evidence type="ECO:0000256" key="2">
    <source>
        <dbReference type="ARBA" id="ARBA00023125"/>
    </source>
</evidence>
<sequence length="301" mass="34673">MGKYKHESLVDYYERRPEANTGGTPVGILGSMHLNVFYLDGHYSPGAYKRRNFYIVALILNKSSVQINDVWYNIKQPALLFSTPATSYEWRTHLNKRKAWICIFTEDMLYTHQYKESMIYTSLTQFNNNPVFPLNASQCREAIALFETMNAELKADYALKQELLRNYLSILFHFGNKLSSALVGKSTRTASSRLTDAFVDLLNRQFPIHVPMQTLSLKSAADFACQLSVHINHLNHAVMETKGKTTTELIAERLLFEAVYMLRHSQLTVSQIAYCLGFKEVAYFHRFFKKRQGISPGQARR</sequence>
<reference evidence="5 6" key="1">
    <citation type="submission" date="2020-09" db="EMBL/GenBank/DDBJ databases">
        <title>Novel species of Mucilaginibacter isolated from a glacier on the Tibetan Plateau.</title>
        <authorList>
            <person name="Liu Q."/>
            <person name="Xin Y.-H."/>
        </authorList>
    </citation>
    <scope>NUCLEOTIDE SEQUENCE [LARGE SCALE GENOMIC DNA]</scope>
    <source>
        <strain evidence="5 6">CGMCC 1.13878</strain>
    </source>
</reference>
<dbReference type="Pfam" id="PF12833">
    <property type="entry name" value="HTH_18"/>
    <property type="match status" value="1"/>
</dbReference>
<dbReference type="SUPFAM" id="SSF46689">
    <property type="entry name" value="Homeodomain-like"/>
    <property type="match status" value="1"/>
</dbReference>
<dbReference type="SMART" id="SM00342">
    <property type="entry name" value="HTH_ARAC"/>
    <property type="match status" value="1"/>
</dbReference>
<organism evidence="5 6">
    <name type="scientific">Mucilaginibacter rigui</name>
    <dbReference type="NCBI Taxonomy" id="534635"/>
    <lineage>
        <taxon>Bacteria</taxon>
        <taxon>Pseudomonadati</taxon>
        <taxon>Bacteroidota</taxon>
        <taxon>Sphingobacteriia</taxon>
        <taxon>Sphingobacteriales</taxon>
        <taxon>Sphingobacteriaceae</taxon>
        <taxon>Mucilaginibacter</taxon>
    </lineage>
</organism>
<dbReference type="RefSeq" id="WP_191176543.1">
    <property type="nucleotide sequence ID" value="NZ_JACWMW010000003.1"/>
</dbReference>
<dbReference type="InterPro" id="IPR009057">
    <property type="entry name" value="Homeodomain-like_sf"/>
</dbReference>
<evidence type="ECO:0000259" key="4">
    <source>
        <dbReference type="PROSITE" id="PS01124"/>
    </source>
</evidence>
<accession>A0ABR7X7Z2</accession>
<evidence type="ECO:0000313" key="5">
    <source>
        <dbReference type="EMBL" id="MBD1386708.1"/>
    </source>
</evidence>
<proteinExistence type="predicted"/>
<evidence type="ECO:0000256" key="1">
    <source>
        <dbReference type="ARBA" id="ARBA00023015"/>
    </source>
</evidence>
<dbReference type="PROSITE" id="PS01124">
    <property type="entry name" value="HTH_ARAC_FAMILY_2"/>
    <property type="match status" value="1"/>
</dbReference>
<keyword evidence="1" id="KW-0805">Transcription regulation</keyword>
<evidence type="ECO:0000256" key="3">
    <source>
        <dbReference type="ARBA" id="ARBA00023163"/>
    </source>
</evidence>
<feature type="domain" description="HTH araC/xylS-type" evidence="4">
    <location>
        <begin position="219"/>
        <end position="301"/>
    </location>
</feature>
<dbReference type="PANTHER" id="PTHR43280">
    <property type="entry name" value="ARAC-FAMILY TRANSCRIPTIONAL REGULATOR"/>
    <property type="match status" value="1"/>
</dbReference>
<gene>
    <name evidence="5" type="ORF">IDJ75_15605</name>
</gene>
<keyword evidence="2" id="KW-0238">DNA-binding</keyword>
<dbReference type="InterPro" id="IPR018060">
    <property type="entry name" value="HTH_AraC"/>
</dbReference>
<dbReference type="Proteomes" id="UP000618754">
    <property type="component" value="Unassembled WGS sequence"/>
</dbReference>
<keyword evidence="6" id="KW-1185">Reference proteome</keyword>
<dbReference type="Gene3D" id="1.10.10.60">
    <property type="entry name" value="Homeodomain-like"/>
    <property type="match status" value="1"/>
</dbReference>
<comment type="caution">
    <text evidence="5">The sequence shown here is derived from an EMBL/GenBank/DDBJ whole genome shotgun (WGS) entry which is preliminary data.</text>
</comment>
<name>A0ABR7X7Z2_9SPHI</name>